<name>A0A1H7C1Q0_9ACTN</name>
<dbReference type="EMBL" id="FNYV01000008">
    <property type="protein sequence ID" value="SEJ80942.1"/>
    <property type="molecule type" value="Genomic_DNA"/>
</dbReference>
<dbReference type="STRING" id="1144548.SAMN05443287_10822"/>
<feature type="region of interest" description="Disordered" evidence="1">
    <location>
        <begin position="458"/>
        <end position="480"/>
    </location>
</feature>
<dbReference type="Proteomes" id="UP000198707">
    <property type="component" value="Unassembled WGS sequence"/>
</dbReference>
<gene>
    <name evidence="2" type="ORF">SAMN05443287_10822</name>
</gene>
<organism evidence="2 3">
    <name type="scientific">Micromonospora phaseoli</name>
    <dbReference type="NCBI Taxonomy" id="1144548"/>
    <lineage>
        <taxon>Bacteria</taxon>
        <taxon>Bacillati</taxon>
        <taxon>Actinomycetota</taxon>
        <taxon>Actinomycetes</taxon>
        <taxon>Micromonosporales</taxon>
        <taxon>Micromonosporaceae</taxon>
        <taxon>Micromonospora</taxon>
    </lineage>
</organism>
<evidence type="ECO:0000313" key="2">
    <source>
        <dbReference type="EMBL" id="SEJ80942.1"/>
    </source>
</evidence>
<evidence type="ECO:0008006" key="4">
    <source>
        <dbReference type="Google" id="ProtNLM"/>
    </source>
</evidence>
<accession>A0A1H7C1Q0</accession>
<evidence type="ECO:0000256" key="1">
    <source>
        <dbReference type="SAM" id="MobiDB-lite"/>
    </source>
</evidence>
<evidence type="ECO:0000313" key="3">
    <source>
        <dbReference type="Proteomes" id="UP000198707"/>
    </source>
</evidence>
<dbReference type="AlphaFoldDB" id="A0A1H7C1Q0"/>
<keyword evidence="3" id="KW-1185">Reference proteome</keyword>
<feature type="compositionally biased region" description="Basic and acidic residues" evidence="1">
    <location>
        <begin position="458"/>
        <end position="473"/>
    </location>
</feature>
<protein>
    <recommendedName>
        <fullName evidence="4">HEAT repeat-containing protein</fullName>
    </recommendedName>
</protein>
<reference evidence="3" key="1">
    <citation type="submission" date="2016-10" db="EMBL/GenBank/DDBJ databases">
        <authorList>
            <person name="Varghese N."/>
            <person name="Submissions S."/>
        </authorList>
    </citation>
    <scope>NUCLEOTIDE SEQUENCE [LARGE SCALE GENOMIC DNA]</scope>
    <source>
        <strain evidence="3">CGMCC 4.7038</strain>
    </source>
</reference>
<proteinExistence type="predicted"/>
<sequence length="522" mass="57184">MAADDIGWLASHAWWPVGWLATAWAGRGAGGPLSGPAARIHLGTLVDTLFEGRDPAARWQAGRKLGRLWRRSPEHRERIWQYVWDRYHDQASDDPRIDMSPALARFLLGPDPDTRHVPPVRLVANMSSPEGEYVAEQVVALTQSASDPRVRARITDLLARTDEPHLLTALERAFVAALTGARSTFSGGRLANIGVRPLWEDDGHTPTALLTLLLGNRHLPRPPDPDTPALLAILMVLRGRPDLVNRFDQRNLVKGLLYHLIGHDHRNARARQIAWNLLHGVGPGPAREEICRLAMGIDTVSTAIGVLAEATRIAACAGYLPADPAKEPLFLVLTRQWERVRAVDPDGRRLREYGLGAGDEAELAWRTDNLLRVLDEVGVPDDVRAACRPTLRDIAAGRQAQTVCREAANGSRTAVEVVVETGLVPADERWTPVFLFLTRQWDRYDAIDPDGRRLRAYADRLPPESHERDRLREAAAAGGRPAPCEPALPYWATGPSYGSGISGSGGYTDAGGHSGGGFSVHI</sequence>